<evidence type="ECO:0000256" key="1">
    <source>
        <dbReference type="SAM" id="MobiDB-lite"/>
    </source>
</evidence>
<dbReference type="Gramene" id="Os12t0430750-01">
    <property type="protein sequence ID" value="Os12t0430750-01"/>
    <property type="gene ID" value="Os12g0430750"/>
</dbReference>
<reference evidence="3" key="1">
    <citation type="journal article" date="2005" name="Nature">
        <title>The map-based sequence of the rice genome.</title>
        <authorList>
            <consortium name="International rice genome sequencing project (IRGSP)"/>
            <person name="Matsumoto T."/>
            <person name="Wu J."/>
            <person name="Kanamori H."/>
            <person name="Katayose Y."/>
            <person name="Fujisawa M."/>
            <person name="Namiki N."/>
            <person name="Mizuno H."/>
            <person name="Yamamoto K."/>
            <person name="Antonio B.A."/>
            <person name="Baba T."/>
            <person name="Sakata K."/>
            <person name="Nagamura Y."/>
            <person name="Aoki H."/>
            <person name="Arikawa K."/>
            <person name="Arita K."/>
            <person name="Bito T."/>
            <person name="Chiden Y."/>
            <person name="Fujitsuka N."/>
            <person name="Fukunaka R."/>
            <person name="Hamada M."/>
            <person name="Harada C."/>
            <person name="Hayashi A."/>
            <person name="Hijishita S."/>
            <person name="Honda M."/>
            <person name="Hosokawa S."/>
            <person name="Ichikawa Y."/>
            <person name="Idonuma A."/>
            <person name="Iijima M."/>
            <person name="Ikeda M."/>
            <person name="Ikeno M."/>
            <person name="Ito K."/>
            <person name="Ito S."/>
            <person name="Ito T."/>
            <person name="Ito Y."/>
            <person name="Ito Y."/>
            <person name="Iwabuchi A."/>
            <person name="Kamiya K."/>
            <person name="Karasawa W."/>
            <person name="Kurita K."/>
            <person name="Katagiri S."/>
            <person name="Kikuta A."/>
            <person name="Kobayashi H."/>
            <person name="Kobayashi N."/>
            <person name="Machita K."/>
            <person name="Maehara T."/>
            <person name="Masukawa M."/>
            <person name="Mizubayashi T."/>
            <person name="Mukai Y."/>
            <person name="Nagasaki H."/>
            <person name="Nagata Y."/>
            <person name="Naito S."/>
            <person name="Nakashima M."/>
            <person name="Nakama Y."/>
            <person name="Nakamichi Y."/>
            <person name="Nakamura M."/>
            <person name="Meguro A."/>
            <person name="Negishi M."/>
            <person name="Ohta I."/>
            <person name="Ohta T."/>
            <person name="Okamoto M."/>
            <person name="Ono N."/>
            <person name="Saji S."/>
            <person name="Sakaguchi M."/>
            <person name="Sakai K."/>
            <person name="Shibata M."/>
            <person name="Shimokawa T."/>
            <person name="Song J."/>
            <person name="Takazaki Y."/>
            <person name="Terasawa K."/>
            <person name="Tsugane M."/>
            <person name="Tsuji K."/>
            <person name="Ueda S."/>
            <person name="Waki K."/>
            <person name="Yamagata H."/>
            <person name="Yamamoto M."/>
            <person name="Yamamoto S."/>
            <person name="Yamane H."/>
            <person name="Yoshiki S."/>
            <person name="Yoshihara R."/>
            <person name="Yukawa K."/>
            <person name="Zhong H."/>
            <person name="Yano M."/>
            <person name="Yuan Q."/>
            <person name="Ouyang S."/>
            <person name="Liu J."/>
            <person name="Jones K.M."/>
            <person name="Gansberger K."/>
            <person name="Moffat K."/>
            <person name="Hill J."/>
            <person name="Bera J."/>
            <person name="Fadrosh D."/>
            <person name="Jin S."/>
            <person name="Johri S."/>
            <person name="Kim M."/>
            <person name="Overton L."/>
            <person name="Reardon M."/>
            <person name="Tsitrin T."/>
            <person name="Vuong H."/>
            <person name="Weaver B."/>
            <person name="Ciecko A."/>
            <person name="Tallon L."/>
            <person name="Jackson J."/>
            <person name="Pai G."/>
            <person name="Aken S.V."/>
            <person name="Utterback T."/>
            <person name="Reidmuller S."/>
            <person name="Feldblyum T."/>
            <person name="Hsiao J."/>
            <person name="Zismann V."/>
            <person name="Iobst S."/>
            <person name="de Vazeille A.R."/>
            <person name="Buell C.R."/>
            <person name="Ying K."/>
            <person name="Li Y."/>
            <person name="Lu T."/>
            <person name="Huang Y."/>
            <person name="Zhao Q."/>
            <person name="Feng Q."/>
            <person name="Zhang L."/>
            <person name="Zhu J."/>
            <person name="Weng Q."/>
            <person name="Mu J."/>
            <person name="Lu Y."/>
            <person name="Fan D."/>
            <person name="Liu Y."/>
            <person name="Guan J."/>
            <person name="Zhang Y."/>
            <person name="Yu S."/>
            <person name="Liu X."/>
            <person name="Zhang Y."/>
            <person name="Hong G."/>
            <person name="Han B."/>
            <person name="Choisne N."/>
            <person name="Demange N."/>
            <person name="Orjeda G."/>
            <person name="Samain S."/>
            <person name="Cattolico L."/>
            <person name="Pelletier E."/>
            <person name="Couloux A."/>
            <person name="Segurens B."/>
            <person name="Wincker P."/>
            <person name="D'Hont A."/>
            <person name="Scarpelli C."/>
            <person name="Weissenbach J."/>
            <person name="Salanoubat M."/>
            <person name="Quetier F."/>
            <person name="Yu Y."/>
            <person name="Kim H.R."/>
            <person name="Rambo T."/>
            <person name="Currie J."/>
            <person name="Collura K."/>
            <person name="Luo M."/>
            <person name="Yang T."/>
            <person name="Ammiraju J.S.S."/>
            <person name="Engler F."/>
            <person name="Soderlund C."/>
            <person name="Wing R.A."/>
            <person name="Palmer L.E."/>
            <person name="de la Bastide M."/>
            <person name="Spiegel L."/>
            <person name="Nascimento L."/>
            <person name="Zutavern T."/>
            <person name="O'Shaughnessy A."/>
            <person name="Dike S."/>
            <person name="Dedhia N."/>
            <person name="Preston R."/>
            <person name="Balija V."/>
            <person name="McCombie W.R."/>
            <person name="Chow T."/>
            <person name="Chen H."/>
            <person name="Chung M."/>
            <person name="Chen C."/>
            <person name="Shaw J."/>
            <person name="Wu H."/>
            <person name="Hsiao K."/>
            <person name="Chao Y."/>
            <person name="Chu M."/>
            <person name="Cheng C."/>
            <person name="Hour A."/>
            <person name="Lee P."/>
            <person name="Lin S."/>
            <person name="Lin Y."/>
            <person name="Liou J."/>
            <person name="Liu S."/>
            <person name="Hsing Y."/>
            <person name="Raghuvanshi S."/>
            <person name="Mohanty A."/>
            <person name="Bharti A.K."/>
            <person name="Gaur A."/>
            <person name="Gupta V."/>
            <person name="Kumar D."/>
            <person name="Ravi V."/>
            <person name="Vij S."/>
            <person name="Kapur A."/>
            <person name="Khurana P."/>
            <person name="Khurana P."/>
            <person name="Khurana J.P."/>
            <person name="Tyagi A.K."/>
            <person name="Gaikwad K."/>
            <person name="Singh A."/>
            <person name="Dalal V."/>
            <person name="Srivastava S."/>
            <person name="Dixit A."/>
            <person name="Pal A.K."/>
            <person name="Ghazi I.A."/>
            <person name="Yadav M."/>
            <person name="Pandit A."/>
            <person name="Bhargava A."/>
            <person name="Sureshbabu K."/>
            <person name="Batra K."/>
            <person name="Sharma T.R."/>
            <person name="Mohapatra T."/>
            <person name="Singh N.K."/>
            <person name="Messing J."/>
            <person name="Nelson A.B."/>
            <person name="Fuks G."/>
            <person name="Kavchok S."/>
            <person name="Keizer G."/>
            <person name="Linton E."/>
            <person name="Llaca V."/>
            <person name="Song R."/>
            <person name="Tanyolac B."/>
            <person name="Young S."/>
            <person name="Ho-Il K."/>
            <person name="Hahn J.H."/>
            <person name="Sangsakoo G."/>
            <person name="Vanavichit A."/>
            <person name="de Mattos Luiz.A.T."/>
            <person name="Zimmer P.D."/>
            <person name="Malone G."/>
            <person name="Dellagostin O."/>
            <person name="de Oliveira A.C."/>
            <person name="Bevan M."/>
            <person name="Bancroft I."/>
            <person name="Minx P."/>
            <person name="Cordum H."/>
            <person name="Wilson R."/>
            <person name="Cheng Z."/>
            <person name="Jin W."/>
            <person name="Jiang J."/>
            <person name="Leong S.A."/>
            <person name="Iwama H."/>
            <person name="Gojobori T."/>
            <person name="Itoh T."/>
            <person name="Niimura Y."/>
            <person name="Fujii Y."/>
            <person name="Habara T."/>
            <person name="Sakai H."/>
            <person name="Sato Y."/>
            <person name="Wilson G."/>
            <person name="Kumar K."/>
            <person name="McCouch S."/>
            <person name="Juretic N."/>
            <person name="Hoen D."/>
            <person name="Wright S."/>
            <person name="Bruskiewich R."/>
            <person name="Bureau T."/>
            <person name="Miyao A."/>
            <person name="Hirochika H."/>
            <person name="Nishikawa T."/>
            <person name="Kadowaki K."/>
            <person name="Sugiura M."/>
            <person name="Burr B."/>
            <person name="Sasaki T."/>
        </authorList>
    </citation>
    <scope>NUCLEOTIDE SEQUENCE [LARGE SCALE GENOMIC DNA]</scope>
    <source>
        <strain evidence="3">cv. Nipponbare</strain>
    </source>
</reference>
<dbReference type="EMBL" id="AP014968">
    <property type="protein sequence ID" value="BAT16942.1"/>
    <property type="molecule type" value="Genomic_DNA"/>
</dbReference>
<feature type="region of interest" description="Disordered" evidence="1">
    <location>
        <begin position="1"/>
        <end position="26"/>
    </location>
</feature>
<proteinExistence type="predicted"/>
<accession>A0A0P0Y9J8</accession>
<sequence>MSFPHSSSLQREGHAGVDAPPHTALGGEHNMEHLLIYIEQGAAERRLLLSVSQLRHDTLPCHDYNGVRAICEPHMEGRGKIILSRLFLSPFPLDIKK</sequence>
<evidence type="ECO:0000313" key="3">
    <source>
        <dbReference type="Proteomes" id="UP000059680"/>
    </source>
</evidence>
<dbReference type="Proteomes" id="UP000059680">
    <property type="component" value="Chromosome 12"/>
</dbReference>
<dbReference type="InParanoid" id="A0A0P0Y9J8"/>
<name>A0A0P0Y9J8_ORYSJ</name>
<reference evidence="2 3" key="2">
    <citation type="journal article" date="2013" name="Plant Cell Physiol.">
        <title>Rice Annotation Project Database (RAP-DB): an integrative and interactive database for rice genomics.</title>
        <authorList>
            <person name="Sakai H."/>
            <person name="Lee S.S."/>
            <person name="Tanaka T."/>
            <person name="Numa H."/>
            <person name="Kim J."/>
            <person name="Kawahara Y."/>
            <person name="Wakimoto H."/>
            <person name="Yang C.C."/>
            <person name="Iwamoto M."/>
            <person name="Abe T."/>
            <person name="Yamada Y."/>
            <person name="Muto A."/>
            <person name="Inokuchi H."/>
            <person name="Ikemura T."/>
            <person name="Matsumoto T."/>
            <person name="Sasaki T."/>
            <person name="Itoh T."/>
        </authorList>
    </citation>
    <scope>NUCLEOTIDE SEQUENCE [LARGE SCALE GENOMIC DNA]</scope>
    <source>
        <strain evidence="3">cv. Nipponbare</strain>
    </source>
</reference>
<organism evidence="2 3">
    <name type="scientific">Oryza sativa subsp. japonica</name>
    <name type="common">Rice</name>
    <dbReference type="NCBI Taxonomy" id="39947"/>
    <lineage>
        <taxon>Eukaryota</taxon>
        <taxon>Viridiplantae</taxon>
        <taxon>Streptophyta</taxon>
        <taxon>Embryophyta</taxon>
        <taxon>Tracheophyta</taxon>
        <taxon>Spermatophyta</taxon>
        <taxon>Magnoliopsida</taxon>
        <taxon>Liliopsida</taxon>
        <taxon>Poales</taxon>
        <taxon>Poaceae</taxon>
        <taxon>BOP clade</taxon>
        <taxon>Oryzoideae</taxon>
        <taxon>Oryzeae</taxon>
        <taxon>Oryzinae</taxon>
        <taxon>Oryza</taxon>
        <taxon>Oryza sativa</taxon>
    </lineage>
</organism>
<protein>
    <submittedName>
        <fullName evidence="2">Os12g0430750 protein</fullName>
    </submittedName>
</protein>
<feature type="compositionally biased region" description="Polar residues" evidence="1">
    <location>
        <begin position="1"/>
        <end position="10"/>
    </location>
</feature>
<gene>
    <name evidence="2" type="ordered locus">Os12g0430750</name>
    <name evidence="2" type="ORF">OSNPB_120430750</name>
</gene>
<dbReference type="PaxDb" id="39947-A0A0P0Y9J8"/>
<evidence type="ECO:0000313" key="2">
    <source>
        <dbReference type="EMBL" id="BAT16942.1"/>
    </source>
</evidence>
<reference evidence="2 3" key="3">
    <citation type="journal article" date="2013" name="Rice">
        <title>Improvement of the Oryza sativa Nipponbare reference genome using next generation sequence and optical map data.</title>
        <authorList>
            <person name="Kawahara Y."/>
            <person name="de la Bastide M."/>
            <person name="Hamilton J.P."/>
            <person name="Kanamori H."/>
            <person name="McCombie W.R."/>
            <person name="Ouyang S."/>
            <person name="Schwartz D.C."/>
            <person name="Tanaka T."/>
            <person name="Wu J."/>
            <person name="Zhou S."/>
            <person name="Childs K.L."/>
            <person name="Davidson R.M."/>
            <person name="Lin H."/>
            <person name="Quesada-Ocampo L."/>
            <person name="Vaillancourt B."/>
            <person name="Sakai H."/>
            <person name="Lee S.S."/>
            <person name="Kim J."/>
            <person name="Numa H."/>
            <person name="Itoh T."/>
            <person name="Buell C.R."/>
            <person name="Matsumoto T."/>
        </authorList>
    </citation>
    <scope>NUCLEOTIDE SEQUENCE [LARGE SCALE GENOMIC DNA]</scope>
    <source>
        <strain evidence="3">cv. Nipponbare</strain>
    </source>
</reference>
<keyword evidence="3" id="KW-1185">Reference proteome</keyword>
<dbReference type="AlphaFoldDB" id="A0A0P0Y9J8"/>
<dbReference type="OMA" id="MEHLLIY"/>